<name>A0ACD4NII6_9HYPH</name>
<sequence>MADHLKLYHNPQSRAVIAHWALEEAGAEYDLVPVDFQAGDTRRPDFLALNPMGKVPTLLLPDGTVVTETPAIVAWAADAYPEARLAPAPTSSQRGAYYRWLFFGSGCFEPAMTEVMMRKEAAPLPRSTVGWGTFDDVVSALEGTLGKTPYLLGDGFSAADLYIASQLSFGSMFGAPRLKDSFVLQSYIERCVGREAHRRVNAG</sequence>
<organism evidence="1 2">
    <name type="scientific">Antarcticirhabdus aurantiaca</name>
    <dbReference type="NCBI Taxonomy" id="2606717"/>
    <lineage>
        <taxon>Bacteria</taxon>
        <taxon>Pseudomonadati</taxon>
        <taxon>Pseudomonadota</taxon>
        <taxon>Alphaproteobacteria</taxon>
        <taxon>Hyphomicrobiales</taxon>
        <taxon>Aurantimonadaceae</taxon>
        <taxon>Antarcticirhabdus</taxon>
    </lineage>
</organism>
<protein>
    <submittedName>
        <fullName evidence="1">Glutathione S-transferase family protein</fullName>
    </submittedName>
</protein>
<reference evidence="1" key="1">
    <citation type="submission" date="2022-11" db="EMBL/GenBank/DDBJ databases">
        <title>beta-Carotene-producing bacterium, Jeongeuplla avenae sp. nov., alleviates the salt stress of Arabidopsis seedlings.</title>
        <authorList>
            <person name="Jiang L."/>
            <person name="Lee J."/>
        </authorList>
    </citation>
    <scope>NUCLEOTIDE SEQUENCE</scope>
    <source>
        <strain evidence="1">DY_R2A_6</strain>
    </source>
</reference>
<gene>
    <name evidence="1" type="ORF">OXU80_17120</name>
</gene>
<dbReference type="EMBL" id="CP113520">
    <property type="protein sequence ID" value="WAJ26591.1"/>
    <property type="molecule type" value="Genomic_DNA"/>
</dbReference>
<evidence type="ECO:0000313" key="2">
    <source>
        <dbReference type="Proteomes" id="UP001163223"/>
    </source>
</evidence>
<evidence type="ECO:0000313" key="1">
    <source>
        <dbReference type="EMBL" id="WAJ26591.1"/>
    </source>
</evidence>
<dbReference type="Proteomes" id="UP001163223">
    <property type="component" value="Chromosome"/>
</dbReference>
<accession>A0ACD4NII6</accession>
<proteinExistence type="predicted"/>
<keyword evidence="2" id="KW-1185">Reference proteome</keyword>